<organism evidence="1 2">
    <name type="scientific">Micavibrio aeruginosavorus (strain ARL-13)</name>
    <dbReference type="NCBI Taxonomy" id="856793"/>
    <lineage>
        <taxon>Bacteria</taxon>
        <taxon>Pseudomonadati</taxon>
        <taxon>Bdellovibrionota</taxon>
        <taxon>Bdellovibrionia</taxon>
        <taxon>Bdellovibrionales</taxon>
        <taxon>Pseudobdellovibrionaceae</taxon>
        <taxon>Micavibrio</taxon>
    </lineage>
</organism>
<reference evidence="1 2" key="1">
    <citation type="journal article" date="2011" name="BMC Genomics">
        <title>Genomic insights into an obligate epibiotic bacterial predator: Micavibrio aeruginosavorus ARL-13.</title>
        <authorList>
            <person name="Wang Z."/>
            <person name="Kadouri D."/>
            <person name="Wu M."/>
        </authorList>
    </citation>
    <scope>NUCLEOTIDE SEQUENCE [LARGE SCALE GENOMIC DNA]</scope>
    <source>
        <strain evidence="1 2">ARL-13</strain>
    </source>
</reference>
<evidence type="ECO:0000313" key="2">
    <source>
        <dbReference type="Proteomes" id="UP000009286"/>
    </source>
</evidence>
<sequence length="140" mass="15104">MKTAIRFMLLTACALTLTGCVNREQADATLAKGCAAGVASLLPEGTTLGDVRKSEFSASPEGPNTRHVAITAVTMDGYLEQEATYECIFEESFGFMNASHTASIYQVRVNGQIYGKSGNQIQGSFDDFVKLTDAIRKAMY</sequence>
<keyword evidence="2" id="KW-1185">Reference proteome</keyword>
<dbReference type="OrthoDB" id="9827057at2"/>
<dbReference type="AlphaFoldDB" id="G2KS59"/>
<dbReference type="PROSITE" id="PS51257">
    <property type="entry name" value="PROKAR_LIPOPROTEIN"/>
    <property type="match status" value="1"/>
</dbReference>
<proteinExistence type="predicted"/>
<dbReference type="EMBL" id="CP002382">
    <property type="protein sequence ID" value="AEP08742.1"/>
    <property type="molecule type" value="Genomic_DNA"/>
</dbReference>
<keyword evidence="1" id="KW-0449">Lipoprotein</keyword>
<name>G2KS59_MICAA</name>
<gene>
    <name evidence="1" type="ordered locus">MICA_398</name>
</gene>
<dbReference type="HOGENOM" id="CLU_1832834_0_0_5"/>
<evidence type="ECO:0000313" key="1">
    <source>
        <dbReference type="EMBL" id="AEP08742.1"/>
    </source>
</evidence>
<dbReference type="STRING" id="856793.MICA_398"/>
<dbReference type="KEGG" id="mai:MICA_398"/>
<dbReference type="Proteomes" id="UP000009286">
    <property type="component" value="Chromosome"/>
</dbReference>
<accession>G2KS59</accession>
<protein>
    <submittedName>
        <fullName evidence="1">Putative lipoprotein</fullName>
    </submittedName>
</protein>
<dbReference type="RefSeq" id="WP_014101965.1">
    <property type="nucleotide sequence ID" value="NC_016026.1"/>
</dbReference>